<dbReference type="Proteomes" id="UP000680045">
    <property type="component" value="Unassembled WGS sequence"/>
</dbReference>
<comment type="caution">
    <text evidence="1">The sequence shown here is derived from an EMBL/GenBank/DDBJ whole genome shotgun (WGS) entry which is preliminary data.</text>
</comment>
<reference evidence="1" key="1">
    <citation type="submission" date="2021-04" db="EMBL/GenBank/DDBJ databases">
        <title>Whole genome sequencing of Enterococci isolates from hospitalized patients.</title>
        <authorList>
            <person name="Ogoti B.M."/>
            <person name="Onyambu F.G."/>
        </authorList>
    </citation>
    <scope>NUCLEOTIDE SEQUENCE</scope>
    <source>
        <strain evidence="1">242</strain>
    </source>
</reference>
<name>A0A941FK01_9BACI</name>
<proteinExistence type="predicted"/>
<evidence type="ECO:0000313" key="2">
    <source>
        <dbReference type="Proteomes" id="UP000680045"/>
    </source>
</evidence>
<organism evidence="1 2">
    <name type="scientific">Peribacillus frigoritolerans</name>
    <dbReference type="NCBI Taxonomy" id="450367"/>
    <lineage>
        <taxon>Bacteria</taxon>
        <taxon>Bacillati</taxon>
        <taxon>Bacillota</taxon>
        <taxon>Bacilli</taxon>
        <taxon>Bacillales</taxon>
        <taxon>Bacillaceae</taxon>
        <taxon>Peribacillus</taxon>
    </lineage>
</organism>
<dbReference type="AlphaFoldDB" id="A0A941FK01"/>
<protein>
    <submittedName>
        <fullName evidence="1">Uncharacterized protein</fullName>
    </submittedName>
</protein>
<sequence>MIRAAEKQNEERIFQLYRFGTCFVKARRYQCIGRSTKGSIEISLEICLSDMHLKQNAQFEASKKAV</sequence>
<evidence type="ECO:0000313" key="1">
    <source>
        <dbReference type="EMBL" id="MBR8644179.1"/>
    </source>
</evidence>
<accession>A0A941FK01</accession>
<dbReference type="EMBL" id="JAGTPW010000005">
    <property type="protein sequence ID" value="MBR8644179.1"/>
    <property type="molecule type" value="Genomic_DNA"/>
</dbReference>
<gene>
    <name evidence="1" type="ORF">KEH51_04515</name>
</gene>